<dbReference type="Gene3D" id="3.90.70.10">
    <property type="entry name" value="Cysteine proteinases"/>
    <property type="match status" value="1"/>
</dbReference>
<feature type="domain" description="Ubiquitin-like" evidence="3">
    <location>
        <begin position="105"/>
        <end position="185"/>
    </location>
</feature>
<proteinExistence type="predicted"/>
<feature type="compositionally biased region" description="Low complexity" evidence="2">
    <location>
        <begin position="210"/>
        <end position="222"/>
    </location>
</feature>
<dbReference type="PROSITE" id="PS50053">
    <property type="entry name" value="UBIQUITIN_2"/>
    <property type="match status" value="1"/>
</dbReference>
<comment type="caution">
    <text evidence="5">The sequence shown here is derived from an EMBL/GenBank/DDBJ whole genome shotgun (WGS) entry which is preliminary data.</text>
</comment>
<keyword evidence="1" id="KW-0597">Phosphoprotein</keyword>
<dbReference type="Proteomes" id="UP000276133">
    <property type="component" value="Unassembled WGS sequence"/>
</dbReference>
<dbReference type="GO" id="GO:0004843">
    <property type="term" value="F:cysteine-type deubiquitinase activity"/>
    <property type="evidence" value="ECO:0007669"/>
    <property type="project" value="UniProtKB-EC"/>
</dbReference>
<dbReference type="PROSITE" id="PS50235">
    <property type="entry name" value="USP_3"/>
    <property type="match status" value="1"/>
</dbReference>
<protein>
    <submittedName>
        <fullName evidence="5">Putative ubiquitin carboxyl-terminal hydrolase FAF-X isoform X1</fullName>
        <ecNumber evidence="5">3.4.19.12</ecNumber>
    </submittedName>
</protein>
<feature type="compositionally biased region" description="Low complexity" evidence="2">
    <location>
        <begin position="1151"/>
        <end position="1162"/>
    </location>
</feature>
<dbReference type="InterPro" id="IPR038765">
    <property type="entry name" value="Papain-like_cys_pep_sf"/>
</dbReference>
<dbReference type="SUPFAM" id="SSF54001">
    <property type="entry name" value="Cysteine proteinases"/>
    <property type="match status" value="1"/>
</dbReference>
<dbReference type="CDD" id="cd02659">
    <property type="entry name" value="peptidase_C19C"/>
    <property type="match status" value="1"/>
</dbReference>
<dbReference type="PANTHER" id="PTHR24006:SF925">
    <property type="entry name" value="UBIQUITINYL HYDROLASE 1"/>
    <property type="match status" value="1"/>
</dbReference>
<evidence type="ECO:0000259" key="4">
    <source>
        <dbReference type="PROSITE" id="PS50235"/>
    </source>
</evidence>
<keyword evidence="6" id="KW-1185">Reference proteome</keyword>
<feature type="domain" description="USP" evidence="4">
    <location>
        <begin position="822"/>
        <end position="1222"/>
    </location>
</feature>
<feature type="region of interest" description="Disordered" evidence="2">
    <location>
        <begin position="1088"/>
        <end position="1107"/>
    </location>
</feature>
<gene>
    <name evidence="5" type="ORF">BpHYR1_008638</name>
</gene>
<evidence type="ECO:0000256" key="2">
    <source>
        <dbReference type="SAM" id="MobiDB-lite"/>
    </source>
</evidence>
<feature type="region of interest" description="Disordered" evidence="2">
    <location>
        <begin position="1143"/>
        <end position="1162"/>
    </location>
</feature>
<dbReference type="STRING" id="10195.A0A3M7T9W3"/>
<dbReference type="GO" id="GO:0016477">
    <property type="term" value="P:cell migration"/>
    <property type="evidence" value="ECO:0007669"/>
    <property type="project" value="TreeGrafter"/>
</dbReference>
<organism evidence="5 6">
    <name type="scientific">Brachionus plicatilis</name>
    <name type="common">Marine rotifer</name>
    <name type="synonym">Brachionus muelleri</name>
    <dbReference type="NCBI Taxonomy" id="10195"/>
    <lineage>
        <taxon>Eukaryota</taxon>
        <taxon>Metazoa</taxon>
        <taxon>Spiralia</taxon>
        <taxon>Gnathifera</taxon>
        <taxon>Rotifera</taxon>
        <taxon>Eurotatoria</taxon>
        <taxon>Monogononta</taxon>
        <taxon>Pseudotrocha</taxon>
        <taxon>Ploima</taxon>
        <taxon>Brachionidae</taxon>
        <taxon>Brachionus</taxon>
    </lineage>
</organism>
<dbReference type="InterPro" id="IPR055176">
    <property type="entry name" value="UBP24/USP9X/USP9Y_UBL"/>
</dbReference>
<dbReference type="GO" id="GO:0005634">
    <property type="term" value="C:nucleus"/>
    <property type="evidence" value="ECO:0007669"/>
    <property type="project" value="TreeGrafter"/>
</dbReference>
<dbReference type="PROSITE" id="PS00972">
    <property type="entry name" value="USP_1"/>
    <property type="match status" value="1"/>
</dbReference>
<dbReference type="OrthoDB" id="289038at2759"/>
<dbReference type="InterPro" id="IPR001394">
    <property type="entry name" value="Peptidase_C19_UCH"/>
</dbReference>
<sequence length="1325" mass="151267">DIYIHLGPKLKNEQSLIHADLISSCMNRLRVSYDTLSILKKQSSGIDPELIKADEIRSSQEITQILRVMIVLREYLNEFDANYTHERLYPPLSRASKGKSVLILVRLQIQNRQADDFELISHVNETMGSLRRQIYFRHRIDPKMNKIDLIINNECVECVDDNKILSEYNFKEKMFIIARVMQANGSLGTPGTPQNTTNANSSIAVRLNSSADSSSDEGASSSDDSHHMVSAPSLENELTLPSVILSLNESYIQFLVDLADFGCRINNSQIKECTRGILDLLPIAKHAAEKIKNVCKETNSGKRDSTILEKFYLNCSQTQCWYNLKATQALLMPALSQYSADETNQFVDTFVLADGIACFKNLILNQSLFDLLGDDNTKKAALLYALKIYKLCMSSVCYAIFSHVLSAIQTKQLSQMTDAQHSHAILLQNSVTSIPSSTNEITVRQLAQKIGNQFSSLLCTQLPTLAHILRLQKIAWSIAASQTLDLVNEDSCEKIHAAVGCANETLFQNFDDINVCRESLECLTLTLCLVPSGLDTLNQEKHWRNFILDMVLVCNNRIIRQAAGEQFLLMALKCSAQLNRPVQFFIQMLFTSLHALGKHNAHHSQEYFQLLCRLLNCAFVNNVQITNTETLLNNQINWLKKLKANFDGHVLDDTIQIGDEMLLDGHLNITKELLQFQSCEKKFAIGAKAHQTMLINDLIETFIFPASCLFRKLRESFVVNGKNANLLNTVEQQLASKSLKSICSSSMTLNSAFDLLVALCSGCLHNLRHLIDLLFQVFYPSLLNRCHSPFDFSAQLTNDCTVSPAEWEYLPLLGQRPNNGFVGLKNAGATCYMNSVLQQLFMIKNIRNSILNVDLSTCLSEAQFDDLDDTDPDLSSRDLNKSEHEQRKEYNLSILKNVQMIFGHLAESKMQFYVPKGFWRQFRFGLGERVNLREQHDAVEFFNSVVDCIDEAMKMLNREQICSKILGGVFADQKICQGCPHRYSREESFTLLSVDVKHSQKLTESLEQYVKGDLLEGPNAYHCEKCNKKIDAVKRTCIKKLPLILAIQLKRFDYDWEREIAVKSNEYFEFPREIDMEPYTVKGVARMERQQAQKKPGANQMFEEDKDEEDGSTLYKLVGIVVHSGQANGGHYYSFIQHKQDEDAKVGDTENSNSVHSSSESNSWFKFDDNDVSEFKMDEEEMRNQCYGGDYTGEVYDNLMKRTALKKQKRWWNAYILFYEQMRKDNVGKSSQNSRGEEVTNAPHTIKIPQYILKSVHKKNIKFLHHRHHFSLEYFQFVKKLAQTNLYLCQNDSQNEQTEDLCLESIKFIFKFLFNVGLRVKKSLR</sequence>
<accession>A0A3M7T9W3</accession>
<dbReference type="InterPro" id="IPR028889">
    <property type="entry name" value="USP"/>
</dbReference>
<keyword evidence="5" id="KW-0378">Hydrolase</keyword>
<dbReference type="Pfam" id="PF00443">
    <property type="entry name" value="UCH"/>
    <property type="match status" value="1"/>
</dbReference>
<dbReference type="InterPro" id="IPR000626">
    <property type="entry name" value="Ubiquitin-like_dom"/>
</dbReference>
<evidence type="ECO:0000256" key="1">
    <source>
        <dbReference type="ARBA" id="ARBA00022553"/>
    </source>
</evidence>
<dbReference type="Pfam" id="PF22900">
    <property type="entry name" value="UCH_UBL1"/>
    <property type="match status" value="1"/>
</dbReference>
<reference evidence="5 6" key="1">
    <citation type="journal article" date="2018" name="Sci. Rep.">
        <title>Genomic signatures of local adaptation to the degree of environmental predictability in rotifers.</title>
        <authorList>
            <person name="Franch-Gras L."/>
            <person name="Hahn C."/>
            <person name="Garcia-Roger E.M."/>
            <person name="Carmona M.J."/>
            <person name="Serra M."/>
            <person name="Gomez A."/>
        </authorList>
    </citation>
    <scope>NUCLEOTIDE SEQUENCE [LARGE SCALE GENOMIC DNA]</scope>
    <source>
        <strain evidence="5">HYR1</strain>
    </source>
</reference>
<dbReference type="PROSITE" id="PS00973">
    <property type="entry name" value="USP_2"/>
    <property type="match status" value="1"/>
</dbReference>
<dbReference type="InterPro" id="IPR018200">
    <property type="entry name" value="USP_CS"/>
</dbReference>
<name>A0A3M7T9W3_BRAPC</name>
<dbReference type="GO" id="GO:0016579">
    <property type="term" value="P:protein deubiquitination"/>
    <property type="evidence" value="ECO:0007669"/>
    <property type="project" value="InterPro"/>
</dbReference>
<dbReference type="PANTHER" id="PTHR24006">
    <property type="entry name" value="UBIQUITIN CARBOXYL-TERMINAL HYDROLASE"/>
    <property type="match status" value="1"/>
</dbReference>
<dbReference type="EC" id="3.4.19.12" evidence="5"/>
<dbReference type="EMBL" id="REGN01000044">
    <property type="protein sequence ID" value="RNA44903.1"/>
    <property type="molecule type" value="Genomic_DNA"/>
</dbReference>
<evidence type="ECO:0000313" key="5">
    <source>
        <dbReference type="EMBL" id="RNA44903.1"/>
    </source>
</evidence>
<feature type="non-terminal residue" evidence="5">
    <location>
        <position position="1"/>
    </location>
</feature>
<feature type="region of interest" description="Disordered" evidence="2">
    <location>
        <begin position="210"/>
        <end position="230"/>
    </location>
</feature>
<evidence type="ECO:0000259" key="3">
    <source>
        <dbReference type="PROSITE" id="PS50053"/>
    </source>
</evidence>
<evidence type="ECO:0000313" key="6">
    <source>
        <dbReference type="Proteomes" id="UP000276133"/>
    </source>
</evidence>
<dbReference type="InterPro" id="IPR050164">
    <property type="entry name" value="Peptidase_C19"/>
</dbReference>
<dbReference type="GO" id="GO:0005829">
    <property type="term" value="C:cytosol"/>
    <property type="evidence" value="ECO:0007669"/>
    <property type="project" value="TreeGrafter"/>
</dbReference>